<gene>
    <name evidence="1" type="ORF">ACFPCY_18740</name>
</gene>
<name>A0ABV9U3A4_9ACTN</name>
<evidence type="ECO:0000313" key="1">
    <source>
        <dbReference type="EMBL" id="MFC4909367.1"/>
    </source>
</evidence>
<reference evidence="2" key="1">
    <citation type="journal article" date="2019" name="Int. J. Syst. Evol. Microbiol.">
        <title>The Global Catalogue of Microorganisms (GCM) 10K type strain sequencing project: providing services to taxonomists for standard genome sequencing and annotation.</title>
        <authorList>
            <consortium name="The Broad Institute Genomics Platform"/>
            <consortium name="The Broad Institute Genome Sequencing Center for Infectious Disease"/>
            <person name="Wu L."/>
            <person name="Ma J."/>
        </authorList>
    </citation>
    <scope>NUCLEOTIDE SEQUENCE [LARGE SCALE GENOMIC DNA]</scope>
    <source>
        <strain evidence="2">KLKA75</strain>
    </source>
</reference>
<comment type="caution">
    <text evidence="1">The sequence shown here is derived from an EMBL/GenBank/DDBJ whole genome shotgun (WGS) entry which is preliminary data.</text>
</comment>
<evidence type="ECO:0000313" key="2">
    <source>
        <dbReference type="Proteomes" id="UP001595872"/>
    </source>
</evidence>
<accession>A0ABV9U3A4</accession>
<organism evidence="1 2">
    <name type="scientific">Actinomadura gamaensis</name>
    <dbReference type="NCBI Taxonomy" id="1763541"/>
    <lineage>
        <taxon>Bacteria</taxon>
        <taxon>Bacillati</taxon>
        <taxon>Actinomycetota</taxon>
        <taxon>Actinomycetes</taxon>
        <taxon>Streptosporangiales</taxon>
        <taxon>Thermomonosporaceae</taxon>
        <taxon>Actinomadura</taxon>
    </lineage>
</organism>
<protein>
    <submittedName>
        <fullName evidence="1">Uncharacterized protein</fullName>
    </submittedName>
</protein>
<dbReference type="Proteomes" id="UP001595872">
    <property type="component" value="Unassembled WGS sequence"/>
</dbReference>
<keyword evidence="2" id="KW-1185">Reference proteome</keyword>
<proteinExistence type="predicted"/>
<dbReference type="EMBL" id="JBHSIT010000005">
    <property type="protein sequence ID" value="MFC4909367.1"/>
    <property type="molecule type" value="Genomic_DNA"/>
</dbReference>
<sequence length="48" mass="5590">MVWNDFEQIHRRTRDYTAFGPFLFDRAQYDQALAALLLDLAAAEEQGD</sequence>
<dbReference type="RefSeq" id="WP_378256825.1">
    <property type="nucleotide sequence ID" value="NZ_JBHSIT010000005.1"/>
</dbReference>